<keyword evidence="6 8" id="KW-1133">Transmembrane helix</keyword>
<keyword evidence="7 8" id="KW-0472">Membrane</keyword>
<feature type="transmembrane region" description="Helical" evidence="8">
    <location>
        <begin position="237"/>
        <end position="256"/>
    </location>
</feature>
<dbReference type="EMBL" id="CP000390">
    <property type="protein sequence ID" value="ABG63266.1"/>
    <property type="molecule type" value="Genomic_DNA"/>
</dbReference>
<dbReference type="PANTHER" id="PTHR11040">
    <property type="entry name" value="ZINC/IRON TRANSPORTER"/>
    <property type="match status" value="1"/>
</dbReference>
<keyword evidence="4 8" id="KW-0812">Transmembrane</keyword>
<evidence type="ECO:0000256" key="3">
    <source>
        <dbReference type="ARBA" id="ARBA00022475"/>
    </source>
</evidence>
<dbReference type="InterPro" id="IPR003689">
    <property type="entry name" value="ZIP"/>
</dbReference>
<dbReference type="GO" id="GO:0005385">
    <property type="term" value="F:zinc ion transmembrane transporter activity"/>
    <property type="evidence" value="ECO:0007669"/>
    <property type="project" value="TreeGrafter"/>
</dbReference>
<evidence type="ECO:0000256" key="1">
    <source>
        <dbReference type="ARBA" id="ARBA00004651"/>
    </source>
</evidence>
<evidence type="ECO:0000256" key="7">
    <source>
        <dbReference type="ARBA" id="ARBA00023136"/>
    </source>
</evidence>
<dbReference type="STRING" id="266779.Meso_1873"/>
<reference evidence="9" key="1">
    <citation type="submission" date="2006-06" db="EMBL/GenBank/DDBJ databases">
        <title>Complete sequence of chromosome of Chelativorans sp. BNC1.</title>
        <authorList>
            <consortium name="US DOE Joint Genome Institute"/>
            <person name="Copeland A."/>
            <person name="Lucas S."/>
            <person name="Lapidus A."/>
            <person name="Barry K."/>
            <person name="Detter J.C."/>
            <person name="Glavina del Rio T."/>
            <person name="Hammon N."/>
            <person name="Israni S."/>
            <person name="Dalin E."/>
            <person name="Tice H."/>
            <person name="Pitluck S."/>
            <person name="Chertkov O."/>
            <person name="Brettin T."/>
            <person name="Bruce D."/>
            <person name="Han C."/>
            <person name="Tapia R."/>
            <person name="Gilna P."/>
            <person name="Schmutz J."/>
            <person name="Larimer F."/>
            <person name="Land M."/>
            <person name="Hauser L."/>
            <person name="Kyrpides N."/>
            <person name="Mikhailova N."/>
            <person name="Richardson P."/>
        </authorList>
    </citation>
    <scope>NUCLEOTIDE SEQUENCE</scope>
    <source>
        <strain evidence="9">BNC1</strain>
    </source>
</reference>
<evidence type="ECO:0000256" key="8">
    <source>
        <dbReference type="SAM" id="Phobius"/>
    </source>
</evidence>
<comment type="subcellular location">
    <subcellularLocation>
        <location evidence="1">Cell membrane</location>
        <topology evidence="1">Multi-pass membrane protein</topology>
    </subcellularLocation>
</comment>
<evidence type="ECO:0000256" key="2">
    <source>
        <dbReference type="ARBA" id="ARBA00006939"/>
    </source>
</evidence>
<comment type="similarity">
    <text evidence="2">Belongs to the ZIP transporter (TC 2.A.5) family.</text>
</comment>
<organism evidence="9">
    <name type="scientific">Chelativorans sp. (strain BNC1)</name>
    <dbReference type="NCBI Taxonomy" id="266779"/>
    <lineage>
        <taxon>Bacteria</taxon>
        <taxon>Pseudomonadati</taxon>
        <taxon>Pseudomonadota</taxon>
        <taxon>Alphaproteobacteria</taxon>
        <taxon>Hyphomicrobiales</taxon>
        <taxon>Phyllobacteriaceae</taxon>
        <taxon>Chelativorans</taxon>
    </lineage>
</organism>
<sequence length="259" mass="27301" precursor="true">MDGPGLIILFVALAAALASTAGGLIAIYLRPSSFLLSVAVGFAAGVLLGTFAFEMMPKAIEQSSLTVTVGGFVIGFLLVYLLDLFVNRGRMAGEEADQIGAVRSFHRRHKPRGSQVTVLAGATSAEELIEGLTIGVSAAIDPSVAFIVGAAIFVDNISEALSIGELVREETKRGYRLRILKWTAVIALSLFASAMLGWFAFRGLPPPVLGLLLAMGAGGMFYLTVTDLVPEAEEHQYQQSSAIAIGIGFLTILVLSELV</sequence>
<evidence type="ECO:0000256" key="4">
    <source>
        <dbReference type="ARBA" id="ARBA00022692"/>
    </source>
</evidence>
<dbReference type="AlphaFoldDB" id="Q11H59"/>
<feature type="transmembrane region" description="Helical" evidence="8">
    <location>
        <begin position="182"/>
        <end position="201"/>
    </location>
</feature>
<gene>
    <name evidence="9" type="ordered locus">Meso_1873</name>
</gene>
<dbReference type="GO" id="GO:0005886">
    <property type="term" value="C:plasma membrane"/>
    <property type="evidence" value="ECO:0007669"/>
    <property type="project" value="UniProtKB-SubCell"/>
</dbReference>
<name>Q11H59_CHESB</name>
<evidence type="ECO:0000256" key="6">
    <source>
        <dbReference type="ARBA" id="ARBA00022989"/>
    </source>
</evidence>
<feature type="transmembrane region" description="Helical" evidence="8">
    <location>
        <begin position="65"/>
        <end position="86"/>
    </location>
</feature>
<evidence type="ECO:0000256" key="5">
    <source>
        <dbReference type="ARBA" id="ARBA00022833"/>
    </source>
</evidence>
<dbReference type="Pfam" id="PF02535">
    <property type="entry name" value="Zip"/>
    <property type="match status" value="1"/>
</dbReference>
<dbReference type="OrthoDB" id="7355907at2"/>
<feature type="transmembrane region" description="Helical" evidence="8">
    <location>
        <begin position="6"/>
        <end position="27"/>
    </location>
</feature>
<accession>Q11H59</accession>
<evidence type="ECO:0000313" key="9">
    <source>
        <dbReference type="EMBL" id="ABG63266.1"/>
    </source>
</evidence>
<protein>
    <submittedName>
        <fullName evidence="9">Zinc/iron permease</fullName>
    </submittedName>
</protein>
<proteinExistence type="inferred from homology"/>
<dbReference type="HOGENOM" id="CLU_015114_1_3_5"/>
<dbReference type="KEGG" id="mes:Meso_1873"/>
<feature type="transmembrane region" description="Helical" evidence="8">
    <location>
        <begin position="207"/>
        <end position="225"/>
    </location>
</feature>
<dbReference type="PANTHER" id="PTHR11040:SF211">
    <property type="entry name" value="ZINC TRANSPORTER ZIP11"/>
    <property type="match status" value="1"/>
</dbReference>
<keyword evidence="3" id="KW-1003">Cell membrane</keyword>
<dbReference type="eggNOG" id="COG0428">
    <property type="taxonomic scope" value="Bacteria"/>
</dbReference>
<feature type="transmembrane region" description="Helical" evidence="8">
    <location>
        <begin position="34"/>
        <end position="53"/>
    </location>
</feature>
<keyword evidence="5" id="KW-0862">Zinc</keyword>